<gene>
    <name evidence="1" type="ORF">SYNPS1DRAFT_27483</name>
</gene>
<dbReference type="OrthoDB" id="10258156at2759"/>
<organism evidence="1 2">
    <name type="scientific">Syncephalis pseudoplumigaleata</name>
    <dbReference type="NCBI Taxonomy" id="1712513"/>
    <lineage>
        <taxon>Eukaryota</taxon>
        <taxon>Fungi</taxon>
        <taxon>Fungi incertae sedis</taxon>
        <taxon>Zoopagomycota</taxon>
        <taxon>Zoopagomycotina</taxon>
        <taxon>Zoopagomycetes</taxon>
        <taxon>Zoopagales</taxon>
        <taxon>Piptocephalidaceae</taxon>
        <taxon>Syncephalis</taxon>
    </lineage>
</organism>
<evidence type="ECO:0000313" key="1">
    <source>
        <dbReference type="EMBL" id="RKP26841.1"/>
    </source>
</evidence>
<reference evidence="2" key="1">
    <citation type="journal article" date="2018" name="Nat. Microbiol.">
        <title>Leveraging single-cell genomics to expand the fungal tree of life.</title>
        <authorList>
            <person name="Ahrendt S.R."/>
            <person name="Quandt C.A."/>
            <person name="Ciobanu D."/>
            <person name="Clum A."/>
            <person name="Salamov A."/>
            <person name="Andreopoulos B."/>
            <person name="Cheng J.F."/>
            <person name="Woyke T."/>
            <person name="Pelin A."/>
            <person name="Henrissat B."/>
            <person name="Reynolds N.K."/>
            <person name="Benny G.L."/>
            <person name="Smith M.E."/>
            <person name="James T.Y."/>
            <person name="Grigoriev I.V."/>
        </authorList>
    </citation>
    <scope>NUCLEOTIDE SEQUENCE [LARGE SCALE GENOMIC DNA]</scope>
    <source>
        <strain evidence="2">Benny S71-1</strain>
    </source>
</reference>
<dbReference type="Proteomes" id="UP000278143">
    <property type="component" value="Unassembled WGS sequence"/>
</dbReference>
<dbReference type="PANTHER" id="PTHR12496">
    <property type="entry name" value="CGI-41 METHYLTRANSFERASE"/>
    <property type="match status" value="1"/>
</dbReference>
<evidence type="ECO:0000313" key="2">
    <source>
        <dbReference type="Proteomes" id="UP000278143"/>
    </source>
</evidence>
<keyword evidence="2" id="KW-1185">Reference proteome</keyword>
<protein>
    <submittedName>
        <fullName evidence="1">Uncharacterized protein</fullName>
    </submittedName>
</protein>
<dbReference type="AlphaFoldDB" id="A0A4P9Z4R5"/>
<sequence length="178" mass="19756">MSMFMHVLQLFMVEYHMADPELPAPQVGRSGRSSVATFEDYALRALARLVARVPSPLAAHHVHRIRRFLRAGELSTSSSMEEVAEEDEEDGASAAHAANGSAHARCRAALRDFAREHAVGRLQVAIFWTLRALLAPALERLMLEDRLAYLRECGHAAWLVALFDPMASPRNLAIVCIK</sequence>
<dbReference type="InterPro" id="IPR052220">
    <property type="entry name" value="METTL25"/>
</dbReference>
<dbReference type="EMBL" id="KZ989322">
    <property type="protein sequence ID" value="RKP26841.1"/>
    <property type="molecule type" value="Genomic_DNA"/>
</dbReference>
<accession>A0A4P9Z4R5</accession>
<name>A0A4P9Z4R5_9FUNG</name>
<dbReference type="PANTHER" id="PTHR12496:SF0">
    <property type="entry name" value="METHYLTRANSFERASE DOMAIN-CONTAINING PROTEIN"/>
    <property type="match status" value="1"/>
</dbReference>
<proteinExistence type="predicted"/>